<dbReference type="KEGG" id="mbr:MONBRDRAFT_7138"/>
<dbReference type="GeneID" id="5889688"/>
<evidence type="ECO:0000313" key="3">
    <source>
        <dbReference type="Proteomes" id="UP000001357"/>
    </source>
</evidence>
<reference evidence="2 3" key="1">
    <citation type="journal article" date="2008" name="Nature">
        <title>The genome of the choanoflagellate Monosiga brevicollis and the origin of metazoans.</title>
        <authorList>
            <consortium name="JGI Sequencing"/>
            <person name="King N."/>
            <person name="Westbrook M.J."/>
            <person name="Young S.L."/>
            <person name="Kuo A."/>
            <person name="Abedin M."/>
            <person name="Chapman J."/>
            <person name="Fairclough S."/>
            <person name="Hellsten U."/>
            <person name="Isogai Y."/>
            <person name="Letunic I."/>
            <person name="Marr M."/>
            <person name="Pincus D."/>
            <person name="Putnam N."/>
            <person name="Rokas A."/>
            <person name="Wright K.J."/>
            <person name="Zuzow R."/>
            <person name="Dirks W."/>
            <person name="Good M."/>
            <person name="Goodstein D."/>
            <person name="Lemons D."/>
            <person name="Li W."/>
            <person name="Lyons J.B."/>
            <person name="Morris A."/>
            <person name="Nichols S."/>
            <person name="Richter D.J."/>
            <person name="Salamov A."/>
            <person name="Bork P."/>
            <person name="Lim W.A."/>
            <person name="Manning G."/>
            <person name="Miller W.T."/>
            <person name="McGinnis W."/>
            <person name="Shapiro H."/>
            <person name="Tjian R."/>
            <person name="Grigoriev I.V."/>
            <person name="Rokhsar D."/>
        </authorList>
    </citation>
    <scope>NUCLEOTIDE SEQUENCE [LARGE SCALE GENOMIC DNA]</scope>
    <source>
        <strain evidence="3">MX1 / ATCC 50154</strain>
    </source>
</reference>
<accession>A9UW18</accession>
<dbReference type="InParanoid" id="A9UW18"/>
<dbReference type="PANTHER" id="PTHR36453:SF1">
    <property type="entry name" value="RIGHT HANDED BETA HELIX DOMAIN-CONTAINING PROTEIN"/>
    <property type="match status" value="1"/>
</dbReference>
<keyword evidence="1" id="KW-0732">Signal</keyword>
<proteinExistence type="predicted"/>
<name>A9UW18_MONBE</name>
<evidence type="ECO:0000313" key="2">
    <source>
        <dbReference type="EMBL" id="EDQ90484.1"/>
    </source>
</evidence>
<evidence type="ECO:0000256" key="1">
    <source>
        <dbReference type="SAM" id="SignalP"/>
    </source>
</evidence>
<protein>
    <recommendedName>
        <fullName evidence="4">Right handed beta helix domain-containing protein</fullName>
    </recommendedName>
</protein>
<dbReference type="SMART" id="SM00710">
    <property type="entry name" value="PbH1"/>
    <property type="match status" value="4"/>
</dbReference>
<dbReference type="Proteomes" id="UP000001357">
    <property type="component" value="Unassembled WGS sequence"/>
</dbReference>
<sequence length="701" mass="75930">MTMPLWVLLASLLLVVGRGARAESVQRGCGVERVRICGAHCEAVRSLPCVFATWSDMRAALGRKPLRHTVIEFGPGLHFLNSSSLVLGLDDANVSLVGAGREATVVSGGVLLDEWVDAPEWPGYWQARLPDNVSYVRQLFVYNQTRAATPGLAFSRRFTARSAEMVYNHTNMNDPEHSIVLFPGQFNASYHNPGDVLVSIYHCWTLTTHRVRAFDPTNLTLTLLQAPHVDIPRCEHASGKRFYVEDAREYLARVPGRFYVDREARMILYHPLPLEASQRSKFQAVIGQNITLLRGAGASGVRIANLSLMHGQVDMLGYFEGDCDAQSATNLKSAAVVVNNGSDWNITNVAIAHVGTHGLWLNASVSNVLVQGLHTFDTAASGVRLGHYSAHPATRATQGVILEDSLLETGGQVYVMAPGMLLVACRACRVAYNTIRNFSYSGISTGYGFSEAPADLADTVLYRNHLHSLGQGVLSDMGCVYTWGGDQAGLRVDGNVCHDVVNFDPALGGYGGWGIYTDQSSRNVVICNNLVYDTASSCVHEHEATAVLLSNNILVQTGRWANPGAAALRGALPDPRRDIWANFTLTTNVLVSEAGNASSSGLLFYAAADWAVAYNSSAYDSNLYFVSEASGRNASALRVFPGGVTLATWQAQGYDRRSREADPLFADPAARNFSLLPNSPALALGFQPVPWELAGCSWPSC</sequence>
<dbReference type="InterPro" id="IPR011050">
    <property type="entry name" value="Pectin_lyase_fold/virulence"/>
</dbReference>
<evidence type="ECO:0008006" key="4">
    <source>
        <dbReference type="Google" id="ProtNLM"/>
    </source>
</evidence>
<dbReference type="RefSeq" id="XP_001744535.1">
    <property type="nucleotide sequence ID" value="XM_001744483.1"/>
</dbReference>
<dbReference type="EMBL" id="CH991547">
    <property type="protein sequence ID" value="EDQ90484.1"/>
    <property type="molecule type" value="Genomic_DNA"/>
</dbReference>
<dbReference type="InterPro" id="IPR012334">
    <property type="entry name" value="Pectin_lyas_fold"/>
</dbReference>
<gene>
    <name evidence="2" type="ORF">MONBRDRAFT_7138</name>
</gene>
<organism evidence="2 3">
    <name type="scientific">Monosiga brevicollis</name>
    <name type="common">Choanoflagellate</name>
    <dbReference type="NCBI Taxonomy" id="81824"/>
    <lineage>
        <taxon>Eukaryota</taxon>
        <taxon>Choanoflagellata</taxon>
        <taxon>Craspedida</taxon>
        <taxon>Salpingoecidae</taxon>
        <taxon>Monosiga</taxon>
    </lineage>
</organism>
<feature type="signal peptide" evidence="1">
    <location>
        <begin position="1"/>
        <end position="22"/>
    </location>
</feature>
<dbReference type="Gene3D" id="2.160.20.10">
    <property type="entry name" value="Single-stranded right-handed beta-helix, Pectin lyase-like"/>
    <property type="match status" value="1"/>
</dbReference>
<dbReference type="PANTHER" id="PTHR36453">
    <property type="entry name" value="SECRETED PROTEIN-RELATED"/>
    <property type="match status" value="1"/>
</dbReference>
<dbReference type="InterPro" id="IPR006626">
    <property type="entry name" value="PbH1"/>
</dbReference>
<keyword evidence="3" id="KW-1185">Reference proteome</keyword>
<feature type="chain" id="PRO_5002744972" description="Right handed beta helix domain-containing protein" evidence="1">
    <location>
        <begin position="23"/>
        <end position="701"/>
    </location>
</feature>
<dbReference type="AlphaFoldDB" id="A9UW18"/>
<dbReference type="SUPFAM" id="SSF51126">
    <property type="entry name" value="Pectin lyase-like"/>
    <property type="match status" value="1"/>
</dbReference>